<gene>
    <name evidence="1" type="ORF">O3I_009615</name>
</gene>
<keyword evidence="2" id="KW-1185">Reference proteome</keyword>
<organism evidence="1 2">
    <name type="scientific">Nocardia brasiliensis (strain ATCC 700358 / HUJEG-1)</name>
    <dbReference type="NCBI Taxonomy" id="1133849"/>
    <lineage>
        <taxon>Bacteria</taxon>
        <taxon>Bacillati</taxon>
        <taxon>Actinomycetota</taxon>
        <taxon>Actinomycetes</taxon>
        <taxon>Mycobacteriales</taxon>
        <taxon>Nocardiaceae</taxon>
        <taxon>Nocardia</taxon>
    </lineage>
</organism>
<dbReference type="EMBL" id="CP003876">
    <property type="protein sequence ID" value="AFT99883.1"/>
    <property type="molecule type" value="Genomic_DNA"/>
</dbReference>
<dbReference type="KEGG" id="nbr:O3I_009615"/>
<accession>K0ES63</accession>
<proteinExistence type="predicted"/>
<dbReference type="Proteomes" id="UP000006304">
    <property type="component" value="Chromosome"/>
</dbReference>
<evidence type="ECO:0000313" key="2">
    <source>
        <dbReference type="Proteomes" id="UP000006304"/>
    </source>
</evidence>
<sequence>MMVDHSGAGEVGEAARGVCRGDVVADLAQVCRGESGVGAGLVREQPQLLTDVVGQGFRAGVDRPVAEVAGGLSDVRLEVGGRRVGGEDEVDE</sequence>
<dbReference type="AlphaFoldDB" id="K0ES63"/>
<protein>
    <submittedName>
        <fullName evidence="1">Uncharacterized protein</fullName>
    </submittedName>
</protein>
<reference evidence="1 2" key="1">
    <citation type="journal article" date="2012" name="J. Bacteriol.">
        <title>Complete genome sequence of Nocardia brasiliensis HUJEG-1.</title>
        <authorList>
            <person name="Vera-Cabrera L."/>
            <person name="Ortiz-Lopez R."/>
            <person name="Elizondo-Gonzalez R."/>
            <person name="Perez-Maya A.A."/>
            <person name="Ocampo-Candiani J."/>
        </authorList>
    </citation>
    <scope>NUCLEOTIDE SEQUENCE [LARGE SCALE GENOMIC DNA]</scope>
    <source>
        <strain evidence="2">ATCC 700358</strain>
    </source>
</reference>
<name>K0ES63_NOCB7</name>
<dbReference type="HOGENOM" id="CLU_2410287_0_0_11"/>
<evidence type="ECO:0000313" key="1">
    <source>
        <dbReference type="EMBL" id="AFT99883.1"/>
    </source>
</evidence>